<keyword evidence="5 7" id="KW-1133">Transmembrane helix</keyword>
<protein>
    <submittedName>
        <fullName evidence="8">DoxX family protein</fullName>
    </submittedName>
</protein>
<feature type="transmembrane region" description="Helical" evidence="7">
    <location>
        <begin position="78"/>
        <end position="98"/>
    </location>
</feature>
<dbReference type="AlphaFoldDB" id="A0AA42CMW5"/>
<accession>A0AA42CMW5</accession>
<sequence length="147" mass="15445">MIDARTAPFAATLLRVALGFLFLAHAGLKIFVFTPAGTAKFFGNLGLPPALAYLMIALEVIGGLALVLGIYSRIAALVLVPGMIGAIVTVHGSAGFFFDNPHGGWEYPAFWIVGLLCVALLGDGAFAMLPTTFKTDRAHNATGQVRI</sequence>
<evidence type="ECO:0000256" key="5">
    <source>
        <dbReference type="ARBA" id="ARBA00022989"/>
    </source>
</evidence>
<gene>
    <name evidence="8" type="ORF">M8523_35355</name>
</gene>
<keyword evidence="4 7" id="KW-0812">Transmembrane</keyword>
<dbReference type="PANTHER" id="PTHR33452">
    <property type="entry name" value="OXIDOREDUCTASE CATD-RELATED"/>
    <property type="match status" value="1"/>
</dbReference>
<feature type="transmembrane region" description="Helical" evidence="7">
    <location>
        <begin position="110"/>
        <end position="129"/>
    </location>
</feature>
<dbReference type="PANTHER" id="PTHR33452:SF1">
    <property type="entry name" value="INNER MEMBRANE PROTEIN YPHA-RELATED"/>
    <property type="match status" value="1"/>
</dbReference>
<evidence type="ECO:0000256" key="2">
    <source>
        <dbReference type="ARBA" id="ARBA00006679"/>
    </source>
</evidence>
<evidence type="ECO:0000256" key="4">
    <source>
        <dbReference type="ARBA" id="ARBA00022692"/>
    </source>
</evidence>
<evidence type="ECO:0000313" key="9">
    <source>
        <dbReference type="Proteomes" id="UP001165667"/>
    </source>
</evidence>
<proteinExistence type="inferred from homology"/>
<keyword evidence="9" id="KW-1185">Reference proteome</keyword>
<evidence type="ECO:0000256" key="3">
    <source>
        <dbReference type="ARBA" id="ARBA00022475"/>
    </source>
</evidence>
<comment type="similarity">
    <text evidence="2">Belongs to the DoxX family.</text>
</comment>
<evidence type="ECO:0000256" key="7">
    <source>
        <dbReference type="SAM" id="Phobius"/>
    </source>
</evidence>
<dbReference type="InterPro" id="IPR032808">
    <property type="entry name" value="DoxX"/>
</dbReference>
<dbReference type="RefSeq" id="WP_282589504.1">
    <property type="nucleotide sequence ID" value="NZ_JAMOIM010000098.1"/>
</dbReference>
<dbReference type="GO" id="GO:0005886">
    <property type="term" value="C:plasma membrane"/>
    <property type="evidence" value="ECO:0007669"/>
    <property type="project" value="UniProtKB-SubCell"/>
</dbReference>
<feature type="transmembrane region" description="Helical" evidence="7">
    <location>
        <begin position="50"/>
        <end position="71"/>
    </location>
</feature>
<evidence type="ECO:0000256" key="1">
    <source>
        <dbReference type="ARBA" id="ARBA00004651"/>
    </source>
</evidence>
<name>A0AA42CMW5_9HYPH</name>
<reference evidence="8" key="1">
    <citation type="submission" date="2022-05" db="EMBL/GenBank/DDBJ databases">
        <authorList>
            <person name="Pankratov T."/>
        </authorList>
    </citation>
    <scope>NUCLEOTIDE SEQUENCE</scope>
    <source>
        <strain evidence="8">BP6-180914</strain>
    </source>
</reference>
<organism evidence="8 9">
    <name type="scientific">Lichenifustis flavocetrariae</name>
    <dbReference type="NCBI Taxonomy" id="2949735"/>
    <lineage>
        <taxon>Bacteria</taxon>
        <taxon>Pseudomonadati</taxon>
        <taxon>Pseudomonadota</taxon>
        <taxon>Alphaproteobacteria</taxon>
        <taxon>Hyphomicrobiales</taxon>
        <taxon>Lichenihabitantaceae</taxon>
        <taxon>Lichenifustis</taxon>
    </lineage>
</organism>
<dbReference type="Pfam" id="PF07681">
    <property type="entry name" value="DoxX"/>
    <property type="match status" value="1"/>
</dbReference>
<keyword evidence="3" id="KW-1003">Cell membrane</keyword>
<keyword evidence="6 7" id="KW-0472">Membrane</keyword>
<evidence type="ECO:0000313" key="8">
    <source>
        <dbReference type="EMBL" id="MCW6513129.1"/>
    </source>
</evidence>
<evidence type="ECO:0000256" key="6">
    <source>
        <dbReference type="ARBA" id="ARBA00023136"/>
    </source>
</evidence>
<dbReference type="InterPro" id="IPR051907">
    <property type="entry name" value="DoxX-like_oxidoreductase"/>
</dbReference>
<comment type="caution">
    <text evidence="8">The sequence shown here is derived from an EMBL/GenBank/DDBJ whole genome shotgun (WGS) entry which is preliminary data.</text>
</comment>
<dbReference type="Proteomes" id="UP001165667">
    <property type="component" value="Unassembled WGS sequence"/>
</dbReference>
<dbReference type="EMBL" id="JAMOIM010000098">
    <property type="protein sequence ID" value="MCW6513129.1"/>
    <property type="molecule type" value="Genomic_DNA"/>
</dbReference>
<comment type="subcellular location">
    <subcellularLocation>
        <location evidence="1">Cell membrane</location>
        <topology evidence="1">Multi-pass membrane protein</topology>
    </subcellularLocation>
</comment>